<keyword evidence="5" id="KW-1185">Reference proteome</keyword>
<evidence type="ECO:0000313" key="4">
    <source>
        <dbReference type="EMBL" id="KAJ8887804.1"/>
    </source>
</evidence>
<comment type="caution">
    <text evidence="4">The sequence shown here is derived from an EMBL/GenBank/DDBJ whole genome shotgun (WGS) entry which is preliminary data.</text>
</comment>
<protein>
    <recommendedName>
        <fullName evidence="6">DNA transposase THAP9</fullName>
    </recommendedName>
</protein>
<dbReference type="Proteomes" id="UP001159363">
    <property type="component" value="Chromosome X"/>
</dbReference>
<accession>A0ABQ9HTU7</accession>
<feature type="domain" description="Transposable element P transposase-like RNase H" evidence="2">
    <location>
        <begin position="81"/>
        <end position="155"/>
    </location>
</feature>
<feature type="domain" description="Transposable element P transposase-like GTP-binding insertion" evidence="3">
    <location>
        <begin position="185"/>
        <end position="214"/>
    </location>
</feature>
<name>A0ABQ9HTU7_9NEOP</name>
<dbReference type="EMBL" id="JARBHB010000004">
    <property type="protein sequence ID" value="KAJ8887804.1"/>
    <property type="molecule type" value="Genomic_DNA"/>
</dbReference>
<reference evidence="4 5" key="1">
    <citation type="submission" date="2023-02" db="EMBL/GenBank/DDBJ databases">
        <title>LHISI_Scaffold_Assembly.</title>
        <authorList>
            <person name="Stuart O.P."/>
            <person name="Cleave R."/>
            <person name="Magrath M.J.L."/>
            <person name="Mikheyev A.S."/>
        </authorList>
    </citation>
    <scope>NUCLEOTIDE SEQUENCE [LARGE SCALE GENOMIC DNA]</scope>
    <source>
        <strain evidence="4">Daus_M_001</strain>
        <tissue evidence="4">Leg muscle</tissue>
    </source>
</reference>
<evidence type="ECO:0000259" key="3">
    <source>
        <dbReference type="Pfam" id="PF21788"/>
    </source>
</evidence>
<dbReference type="Pfam" id="PF21788">
    <property type="entry name" value="TNP-like_GBD"/>
    <property type="match status" value="1"/>
</dbReference>
<evidence type="ECO:0000313" key="5">
    <source>
        <dbReference type="Proteomes" id="UP001159363"/>
    </source>
</evidence>
<evidence type="ECO:0000259" key="2">
    <source>
        <dbReference type="Pfam" id="PF21787"/>
    </source>
</evidence>
<sequence>MTLHFYSPAAYRFVRNKFCLALPSPRTLSGWYSSVNAEPGYIGESFEVLCAIVVVESEKGESVSGCLIIDDMSIKSHLSADSDNLPLAKEACVLMLVLMKKHFKIPLSYFLISFFPSSERAALERASLCKLYDIGVVCASTFDGTYSTVSMGEQLVAKLLVEDPVTHFNHPRDSSKKTCVVLDACHMVKLIRNCLGEKVLQNKNGSIIDWNFVE</sequence>
<gene>
    <name evidence="4" type="ORF">PR048_014022</name>
</gene>
<dbReference type="Pfam" id="PF21787">
    <property type="entry name" value="TNP-like_RNaseH_N"/>
    <property type="match status" value="1"/>
</dbReference>
<evidence type="ECO:0000259" key="1">
    <source>
        <dbReference type="Pfam" id="PF12017"/>
    </source>
</evidence>
<proteinExistence type="predicted"/>
<dbReference type="Pfam" id="PF12017">
    <property type="entry name" value="Tnp_P_element"/>
    <property type="match status" value="1"/>
</dbReference>
<evidence type="ECO:0008006" key="6">
    <source>
        <dbReference type="Google" id="ProtNLM"/>
    </source>
</evidence>
<feature type="domain" description="THAP9-like helix-turn-helix" evidence="1">
    <location>
        <begin position="1"/>
        <end position="31"/>
    </location>
</feature>
<organism evidence="4 5">
    <name type="scientific">Dryococelus australis</name>
    <dbReference type="NCBI Taxonomy" id="614101"/>
    <lineage>
        <taxon>Eukaryota</taxon>
        <taxon>Metazoa</taxon>
        <taxon>Ecdysozoa</taxon>
        <taxon>Arthropoda</taxon>
        <taxon>Hexapoda</taxon>
        <taxon>Insecta</taxon>
        <taxon>Pterygota</taxon>
        <taxon>Neoptera</taxon>
        <taxon>Polyneoptera</taxon>
        <taxon>Phasmatodea</taxon>
        <taxon>Verophasmatodea</taxon>
        <taxon>Anareolatae</taxon>
        <taxon>Phasmatidae</taxon>
        <taxon>Eurycanthinae</taxon>
        <taxon>Dryococelus</taxon>
    </lineage>
</organism>
<dbReference type="InterPro" id="IPR048365">
    <property type="entry name" value="TNP-like_RNaseH_N"/>
</dbReference>
<dbReference type="InterPro" id="IPR021896">
    <property type="entry name" value="THAP9-like_HTH"/>
</dbReference>
<dbReference type="InterPro" id="IPR048366">
    <property type="entry name" value="TNP-like_GBD"/>
</dbReference>